<feature type="region of interest" description="Disordered" evidence="1">
    <location>
        <begin position="23"/>
        <end position="47"/>
    </location>
</feature>
<dbReference type="PANTHER" id="PTHR24094:SF15">
    <property type="entry name" value="AMP-DEPENDENT SYNTHETASE_LIGASE DOMAIN-CONTAINING PROTEIN-RELATED"/>
    <property type="match status" value="1"/>
</dbReference>
<dbReference type="Pfam" id="PF07510">
    <property type="entry name" value="GmrSD_C"/>
    <property type="match status" value="1"/>
</dbReference>
<dbReference type="EMBL" id="BAAANN010000038">
    <property type="protein sequence ID" value="GAA1983342.1"/>
    <property type="molecule type" value="Genomic_DNA"/>
</dbReference>
<dbReference type="InterPro" id="IPR011089">
    <property type="entry name" value="GmrSD_C"/>
</dbReference>
<reference evidence="4 5" key="1">
    <citation type="journal article" date="2019" name="Int. J. Syst. Evol. Microbiol.">
        <title>The Global Catalogue of Microorganisms (GCM) 10K type strain sequencing project: providing services to taxonomists for standard genome sequencing and annotation.</title>
        <authorList>
            <consortium name="The Broad Institute Genomics Platform"/>
            <consortium name="The Broad Institute Genome Sequencing Center for Infectious Disease"/>
            <person name="Wu L."/>
            <person name="Ma J."/>
        </authorList>
    </citation>
    <scope>NUCLEOTIDE SEQUENCE [LARGE SCALE GENOMIC DNA]</scope>
    <source>
        <strain evidence="4 5">JCM 14545</strain>
    </source>
</reference>
<accession>A0ABN2SAS8</accession>
<keyword evidence="4" id="KW-0378">Hydrolase</keyword>
<keyword evidence="4" id="KW-0255">Endonuclease</keyword>
<evidence type="ECO:0000313" key="4">
    <source>
        <dbReference type="EMBL" id="GAA1983342.1"/>
    </source>
</evidence>
<gene>
    <name evidence="4" type="ORF">GCM10009754_70600</name>
</gene>
<feature type="domain" description="GmrSD restriction endonucleases C-terminal" evidence="3">
    <location>
        <begin position="121"/>
        <end position="217"/>
    </location>
</feature>
<evidence type="ECO:0000256" key="1">
    <source>
        <dbReference type="SAM" id="MobiDB-lite"/>
    </source>
</evidence>
<sequence>MPLTRLARRAMLATVVAATTACAPGHADTPSSPPPGTTTATSTAPSGARAALDTLRVAASGPMTGYSDKQFPHWISQRAAGKGCDTREVVLKRDGRAVTVNTDCSPVSGTWISPYDNETWTKASDVDIDHVVPRGNAWISGAATWTPQQRTEFANDLVRPELIAVTDNLNQQKRDKSPDQWKPPLVSYWCTYATNWITVKAHWHLTITDAEKTALADMLRRCPAPPR</sequence>
<dbReference type="PROSITE" id="PS51257">
    <property type="entry name" value="PROKAR_LIPOPROTEIN"/>
    <property type="match status" value="1"/>
</dbReference>
<name>A0ABN2SAS8_9PSEU</name>
<dbReference type="PANTHER" id="PTHR24094">
    <property type="entry name" value="SECRETED PROTEIN"/>
    <property type="match status" value="1"/>
</dbReference>
<proteinExistence type="predicted"/>
<dbReference type="GO" id="GO:0004519">
    <property type="term" value="F:endonuclease activity"/>
    <property type="evidence" value="ECO:0007669"/>
    <property type="project" value="UniProtKB-KW"/>
</dbReference>
<evidence type="ECO:0000313" key="5">
    <source>
        <dbReference type="Proteomes" id="UP001501116"/>
    </source>
</evidence>
<evidence type="ECO:0000256" key="2">
    <source>
        <dbReference type="SAM" id="SignalP"/>
    </source>
</evidence>
<keyword evidence="4" id="KW-0540">Nuclease</keyword>
<keyword evidence="5" id="KW-1185">Reference proteome</keyword>
<keyword evidence="2" id="KW-0732">Signal</keyword>
<organism evidence="4 5">
    <name type="scientific">Amycolatopsis minnesotensis</name>
    <dbReference type="NCBI Taxonomy" id="337894"/>
    <lineage>
        <taxon>Bacteria</taxon>
        <taxon>Bacillati</taxon>
        <taxon>Actinomycetota</taxon>
        <taxon>Actinomycetes</taxon>
        <taxon>Pseudonocardiales</taxon>
        <taxon>Pseudonocardiaceae</taxon>
        <taxon>Amycolatopsis</taxon>
    </lineage>
</organism>
<feature type="signal peptide" evidence="2">
    <location>
        <begin position="1"/>
        <end position="27"/>
    </location>
</feature>
<evidence type="ECO:0000259" key="3">
    <source>
        <dbReference type="Pfam" id="PF07510"/>
    </source>
</evidence>
<comment type="caution">
    <text evidence="4">The sequence shown here is derived from an EMBL/GenBank/DDBJ whole genome shotgun (WGS) entry which is preliminary data.</text>
</comment>
<dbReference type="RefSeq" id="WP_344429053.1">
    <property type="nucleotide sequence ID" value="NZ_BAAANN010000038.1"/>
</dbReference>
<feature type="compositionally biased region" description="Low complexity" evidence="1">
    <location>
        <begin position="37"/>
        <end position="47"/>
    </location>
</feature>
<dbReference type="Proteomes" id="UP001501116">
    <property type="component" value="Unassembled WGS sequence"/>
</dbReference>
<feature type="chain" id="PRO_5047277086" evidence="2">
    <location>
        <begin position="28"/>
        <end position="227"/>
    </location>
</feature>
<protein>
    <submittedName>
        <fullName evidence="4">HNH endonuclease family protein</fullName>
    </submittedName>
</protein>